<evidence type="ECO:0000313" key="2">
    <source>
        <dbReference type="EMBL" id="EHO69527.1"/>
    </source>
</evidence>
<dbReference type="EMBL" id="AGWK01000037">
    <property type="protein sequence ID" value="EHO69527.1"/>
    <property type="molecule type" value="Genomic_DNA"/>
</dbReference>
<gene>
    <name evidence="2" type="ORF">HMPREF9140_01401</name>
</gene>
<dbReference type="RefSeq" id="WP_006952876.1">
    <property type="nucleotide sequence ID" value="NZ_JH594522.1"/>
</dbReference>
<dbReference type="Proteomes" id="UP000016023">
    <property type="component" value="Unassembled WGS sequence"/>
</dbReference>
<keyword evidence="1" id="KW-1133">Transmembrane helix</keyword>
<dbReference type="PATRIC" id="fig|883158.3.peg.1395"/>
<dbReference type="STRING" id="883158.HMPREF9140_01401"/>
<organism evidence="2 3">
    <name type="scientific">Prevotella micans F0438</name>
    <dbReference type="NCBI Taxonomy" id="883158"/>
    <lineage>
        <taxon>Bacteria</taxon>
        <taxon>Pseudomonadati</taxon>
        <taxon>Bacteroidota</taxon>
        <taxon>Bacteroidia</taxon>
        <taxon>Bacteroidales</taxon>
        <taxon>Prevotellaceae</taxon>
        <taxon>Prevotella</taxon>
    </lineage>
</organism>
<evidence type="ECO:0000313" key="3">
    <source>
        <dbReference type="Proteomes" id="UP000016023"/>
    </source>
</evidence>
<keyword evidence="1" id="KW-0472">Membrane</keyword>
<keyword evidence="1" id="KW-0812">Transmembrane</keyword>
<comment type="caution">
    <text evidence="2">The sequence shown here is derived from an EMBL/GenBank/DDBJ whole genome shotgun (WGS) entry which is preliminary data.</text>
</comment>
<dbReference type="HOGENOM" id="CLU_762185_0_0_10"/>
<protein>
    <submittedName>
        <fullName evidence="2">Uncharacterized protein</fullName>
    </submittedName>
</protein>
<dbReference type="eggNOG" id="ENOG5030U93">
    <property type="taxonomic scope" value="Bacteria"/>
</dbReference>
<sequence>MKILAFYLKTILLALPFALVIAFYVWVDPFMVIRNYNDYDSPIVMQSEGTVGWKKYKMFRHIRHYDSFIMGSSCTKAFNTADWLQYINGSPFRFFGNAEGLADMCLKLEALDRQPGQKIRNLLIVGEVDFLSRGLPQKGATYSVPPEVSGQSWIAYQTTHLQAFFALKFLKKYLRYRFTHRYTDDMNGVINNHGRMRTRFTNDAIPYAEPLIHKQGERFWQTPEWLSARAENYVFTEQKPVIFHAQLACLLRIKRICDKHHTNLKIAIGPAYKTGAVNHTDIELLKKIFGQYNVVDYSDRAHIAFTDYHYFSDPAHYRNSVGRLILHDLYRAHI</sequence>
<keyword evidence="3" id="KW-1185">Reference proteome</keyword>
<dbReference type="AlphaFoldDB" id="H1Q3B3"/>
<feature type="transmembrane region" description="Helical" evidence="1">
    <location>
        <begin position="6"/>
        <end position="27"/>
    </location>
</feature>
<evidence type="ECO:0000256" key="1">
    <source>
        <dbReference type="SAM" id="Phobius"/>
    </source>
</evidence>
<accession>H1Q3B3</accession>
<name>H1Q3B3_9BACT</name>
<reference evidence="2 3" key="1">
    <citation type="submission" date="2011-12" db="EMBL/GenBank/DDBJ databases">
        <title>The Genome Sequence of Prevotella micans F0438.</title>
        <authorList>
            <consortium name="The Broad Institute Genome Sequencing Platform"/>
            <person name="Earl A."/>
            <person name="Ward D."/>
            <person name="Feldgarden M."/>
            <person name="Gevers D."/>
            <person name="Izard J."/>
            <person name="Baranova O.V."/>
            <person name="Blanton J.M."/>
            <person name="Wade W.G."/>
            <person name="Dewhirst F.E."/>
            <person name="Young S.K."/>
            <person name="Zeng Q."/>
            <person name="Gargeya S."/>
            <person name="Fitzgerald M."/>
            <person name="Haas B."/>
            <person name="Abouelleil A."/>
            <person name="Alvarado L."/>
            <person name="Arachchi H.M."/>
            <person name="Berlin A."/>
            <person name="Chapman S.B."/>
            <person name="Gearin G."/>
            <person name="Goldberg J."/>
            <person name="Griggs A."/>
            <person name="Gujja S."/>
            <person name="Hansen M."/>
            <person name="Heiman D."/>
            <person name="Howarth C."/>
            <person name="Larimer J."/>
            <person name="Lui A."/>
            <person name="MacDonald P.J.P."/>
            <person name="McCowen C."/>
            <person name="Montmayeur A."/>
            <person name="Murphy C."/>
            <person name="Neiman D."/>
            <person name="Pearson M."/>
            <person name="Priest M."/>
            <person name="Roberts A."/>
            <person name="Saif S."/>
            <person name="Shea T."/>
            <person name="Sisk P."/>
            <person name="Stolte C."/>
            <person name="Sykes S."/>
            <person name="Wortman J."/>
            <person name="Nusbaum C."/>
            <person name="Birren B."/>
        </authorList>
    </citation>
    <scope>NUCLEOTIDE SEQUENCE [LARGE SCALE GENOMIC DNA]</scope>
    <source>
        <strain evidence="2 3">F0438</strain>
    </source>
</reference>
<proteinExistence type="predicted"/>